<dbReference type="Proteomes" id="UP001189429">
    <property type="component" value="Unassembled WGS sequence"/>
</dbReference>
<protein>
    <submittedName>
        <fullName evidence="2">Uncharacterized protein</fullName>
    </submittedName>
</protein>
<dbReference type="EMBL" id="CAUYUJ010000846">
    <property type="protein sequence ID" value="CAK0792815.1"/>
    <property type="molecule type" value="Genomic_DNA"/>
</dbReference>
<proteinExistence type="predicted"/>
<feature type="compositionally biased region" description="Basic residues" evidence="1">
    <location>
        <begin position="213"/>
        <end position="227"/>
    </location>
</feature>
<evidence type="ECO:0000313" key="2">
    <source>
        <dbReference type="EMBL" id="CAK0792815.1"/>
    </source>
</evidence>
<comment type="caution">
    <text evidence="2">The sequence shown here is derived from an EMBL/GenBank/DDBJ whole genome shotgun (WGS) entry which is preliminary data.</text>
</comment>
<feature type="compositionally biased region" description="Basic and acidic residues" evidence="1">
    <location>
        <begin position="163"/>
        <end position="212"/>
    </location>
</feature>
<name>A0ABN9PKX2_9DINO</name>
<feature type="region of interest" description="Disordered" evidence="1">
    <location>
        <begin position="125"/>
        <end position="151"/>
    </location>
</feature>
<feature type="region of interest" description="Disordered" evidence="1">
    <location>
        <begin position="163"/>
        <end position="227"/>
    </location>
</feature>
<evidence type="ECO:0000256" key="1">
    <source>
        <dbReference type="SAM" id="MobiDB-lite"/>
    </source>
</evidence>
<gene>
    <name evidence="2" type="ORF">PCOR1329_LOCUS3294</name>
</gene>
<feature type="non-terminal residue" evidence="2">
    <location>
        <position position="227"/>
    </location>
</feature>
<evidence type="ECO:0000313" key="3">
    <source>
        <dbReference type="Proteomes" id="UP001189429"/>
    </source>
</evidence>
<organism evidence="2 3">
    <name type="scientific">Prorocentrum cordatum</name>
    <dbReference type="NCBI Taxonomy" id="2364126"/>
    <lineage>
        <taxon>Eukaryota</taxon>
        <taxon>Sar</taxon>
        <taxon>Alveolata</taxon>
        <taxon>Dinophyceae</taxon>
        <taxon>Prorocentrales</taxon>
        <taxon>Prorocentraceae</taxon>
        <taxon>Prorocentrum</taxon>
    </lineage>
</organism>
<accession>A0ABN9PKX2</accession>
<keyword evidence="3" id="KW-1185">Reference proteome</keyword>
<sequence>MSGPWIWAARDPDFAGDQAVHGQSYYEIALYDDAYVDQGTGIVYTLGSGKVGDAIPAEFVCSSDAFYAWWMEIEVKDKKGEYHFCSTSRDRCKFKGKDVVHVDGFPLLEGADSAAEAIKWLKEEKRPTGEPAPAAAGQLFEPPGAGGPNDLQKNLRELREAVRGATDERAGRDAGRRGSDGDWRERRDRPERGWCRERPRSQERRDGPERHGQPRQRHRSWERRRSR</sequence>
<reference evidence="2" key="1">
    <citation type="submission" date="2023-10" db="EMBL/GenBank/DDBJ databases">
        <authorList>
            <person name="Chen Y."/>
            <person name="Shah S."/>
            <person name="Dougan E. K."/>
            <person name="Thang M."/>
            <person name="Chan C."/>
        </authorList>
    </citation>
    <scope>NUCLEOTIDE SEQUENCE [LARGE SCALE GENOMIC DNA]</scope>
</reference>